<evidence type="ECO:0000256" key="1">
    <source>
        <dbReference type="ARBA" id="ARBA00022553"/>
    </source>
</evidence>
<dbReference type="Gene3D" id="2.60.200.20">
    <property type="match status" value="1"/>
</dbReference>
<dbReference type="Pfam" id="PF00498">
    <property type="entry name" value="FHA"/>
    <property type="match status" value="1"/>
</dbReference>
<dbReference type="InterPro" id="IPR008984">
    <property type="entry name" value="SMAD_FHA_dom_sf"/>
</dbReference>
<evidence type="ECO:0000313" key="4">
    <source>
        <dbReference type="EMBL" id="MDT0331006.1"/>
    </source>
</evidence>
<evidence type="ECO:0000259" key="3">
    <source>
        <dbReference type="PROSITE" id="PS50006"/>
    </source>
</evidence>
<accession>A0ABU2ME94</accession>
<dbReference type="PANTHER" id="PTHR23308">
    <property type="entry name" value="NUCLEAR INHIBITOR OF PROTEIN PHOSPHATASE-1"/>
    <property type="match status" value="1"/>
</dbReference>
<comment type="caution">
    <text evidence="4">The sequence shown here is derived from an EMBL/GenBank/DDBJ whole genome shotgun (WGS) entry which is preliminary data.</text>
</comment>
<name>A0ABU2ME94_9ACTN</name>
<dbReference type="RefSeq" id="WP_274812321.1">
    <property type="nucleotide sequence ID" value="NZ_JAVREP010000017.1"/>
</dbReference>
<dbReference type="InterPro" id="IPR000253">
    <property type="entry name" value="FHA_dom"/>
</dbReference>
<dbReference type="SUPFAM" id="SSF49879">
    <property type="entry name" value="SMAD/FHA domain"/>
    <property type="match status" value="1"/>
</dbReference>
<dbReference type="Gene3D" id="3.30.2320.60">
    <property type="entry name" value="FhaA, phosphopeptide-binding domain (DUF3662)"/>
    <property type="match status" value="1"/>
</dbReference>
<protein>
    <submittedName>
        <fullName evidence="4">DUF3662 and FHA domain-containing protein</fullName>
    </submittedName>
</protein>
<dbReference type="PROSITE" id="PS50006">
    <property type="entry name" value="FHA_DOMAIN"/>
    <property type="match status" value="1"/>
</dbReference>
<gene>
    <name evidence="4" type="ORF">RM479_21525</name>
</gene>
<dbReference type="InterPro" id="IPR042287">
    <property type="entry name" value="FhaA_N_sf"/>
</dbReference>
<keyword evidence="5" id="KW-1185">Reference proteome</keyword>
<evidence type="ECO:0000256" key="2">
    <source>
        <dbReference type="SAM" id="MobiDB-lite"/>
    </source>
</evidence>
<dbReference type="CDD" id="cd00060">
    <property type="entry name" value="FHA"/>
    <property type="match status" value="1"/>
</dbReference>
<dbReference type="InterPro" id="IPR022128">
    <property type="entry name" value="FhaA_N"/>
</dbReference>
<proteinExistence type="predicted"/>
<dbReference type="Pfam" id="PF12401">
    <property type="entry name" value="FhaA_N"/>
    <property type="match status" value="1"/>
</dbReference>
<reference evidence="5" key="1">
    <citation type="submission" date="2023-07" db="EMBL/GenBank/DDBJ databases">
        <title>30 novel species of actinomycetes from the DSMZ collection.</title>
        <authorList>
            <person name="Nouioui I."/>
        </authorList>
    </citation>
    <scope>NUCLEOTIDE SEQUENCE [LARGE SCALE GENOMIC DNA]</scope>
    <source>
        <strain evidence="5">DSM 44743</strain>
    </source>
</reference>
<dbReference type="InterPro" id="IPR050923">
    <property type="entry name" value="Cell_Proc_Reg/RNA_Proc"/>
</dbReference>
<evidence type="ECO:0000313" key="5">
    <source>
        <dbReference type="Proteomes" id="UP001183390"/>
    </source>
</evidence>
<dbReference type="EMBL" id="JAVREP010000017">
    <property type="protein sequence ID" value="MDT0331006.1"/>
    <property type="molecule type" value="Genomic_DNA"/>
</dbReference>
<dbReference type="SMART" id="SM00240">
    <property type="entry name" value="FHA"/>
    <property type="match status" value="1"/>
</dbReference>
<dbReference type="Proteomes" id="UP001183390">
    <property type="component" value="Unassembled WGS sequence"/>
</dbReference>
<feature type="domain" description="FHA" evidence="3">
    <location>
        <begin position="180"/>
        <end position="229"/>
    </location>
</feature>
<organism evidence="4 5">
    <name type="scientific">Nocardiopsis lambiniae</name>
    <dbReference type="NCBI Taxonomy" id="3075539"/>
    <lineage>
        <taxon>Bacteria</taxon>
        <taxon>Bacillati</taxon>
        <taxon>Actinomycetota</taxon>
        <taxon>Actinomycetes</taxon>
        <taxon>Streptosporangiales</taxon>
        <taxon>Nocardiopsidaceae</taxon>
        <taxon>Nocardiopsis</taxon>
    </lineage>
</organism>
<feature type="region of interest" description="Disordered" evidence="2">
    <location>
        <begin position="128"/>
        <end position="151"/>
    </location>
</feature>
<keyword evidence="1" id="KW-0597">Phosphoprotein</keyword>
<sequence>MLQRFERRLEGMIEGTFAMAFKSELQPVEVASAVQREMDERAAIVAQGRTLVPNDFIVELATSDKERLEVYADSLGQELSKLARDYATEQGYSFVGPVRVHFRSDDGLKTGRFRIRSGVVRGTMVSKEGEVRTPVGDPTPGTQRQPGRPRLLISPGGATAEGSIASHGMQQSFELTTPVTLLGRGTDCDLRLVDNGVSRHHVEIRLDGDEAILVDKGSTNGTFVNGQQVRQARLVDGTRISLGRTTMTFRRD</sequence>